<evidence type="ECO:0008006" key="5">
    <source>
        <dbReference type="Google" id="ProtNLM"/>
    </source>
</evidence>
<feature type="chain" id="PRO_5012123238" description="RRM domain-containing protein" evidence="2">
    <location>
        <begin position="23"/>
        <end position="375"/>
    </location>
</feature>
<reference evidence="3 4" key="1">
    <citation type="submission" date="2016-07" db="EMBL/GenBank/DDBJ databases">
        <title>Pervasive Adenine N6-methylation of Active Genes in Fungi.</title>
        <authorList>
            <consortium name="DOE Joint Genome Institute"/>
            <person name="Mondo S.J."/>
            <person name="Dannebaum R.O."/>
            <person name="Kuo R.C."/>
            <person name="Labutti K."/>
            <person name="Haridas S."/>
            <person name="Kuo A."/>
            <person name="Salamov A."/>
            <person name="Ahrendt S.R."/>
            <person name="Lipzen A."/>
            <person name="Sullivan W."/>
            <person name="Andreopoulos W.B."/>
            <person name="Clum A."/>
            <person name="Lindquist E."/>
            <person name="Daum C."/>
            <person name="Ramamoorthy G.K."/>
            <person name="Gryganskyi A."/>
            <person name="Culley D."/>
            <person name="Magnuson J.K."/>
            <person name="James T.Y."/>
            <person name="O'Malley M.A."/>
            <person name="Stajich J.E."/>
            <person name="Spatafora J.W."/>
            <person name="Visel A."/>
            <person name="Grigoriev I.V."/>
        </authorList>
    </citation>
    <scope>NUCLEOTIDE SEQUENCE [LARGE SCALE GENOMIC DNA]</scope>
    <source>
        <strain evidence="3 4">NRRL 1336</strain>
    </source>
</reference>
<dbReference type="EMBL" id="MCGE01000011">
    <property type="protein sequence ID" value="ORZ16223.1"/>
    <property type="molecule type" value="Genomic_DNA"/>
</dbReference>
<feature type="signal peptide" evidence="2">
    <location>
        <begin position="1"/>
        <end position="22"/>
    </location>
</feature>
<dbReference type="Proteomes" id="UP000193560">
    <property type="component" value="Unassembled WGS sequence"/>
</dbReference>
<keyword evidence="2" id="KW-0732">Signal</keyword>
<dbReference type="OrthoDB" id="2287714at2759"/>
<dbReference type="AlphaFoldDB" id="A0A1X2IGR3"/>
<organism evidence="3 4">
    <name type="scientific">Absidia repens</name>
    <dbReference type="NCBI Taxonomy" id="90262"/>
    <lineage>
        <taxon>Eukaryota</taxon>
        <taxon>Fungi</taxon>
        <taxon>Fungi incertae sedis</taxon>
        <taxon>Mucoromycota</taxon>
        <taxon>Mucoromycotina</taxon>
        <taxon>Mucoromycetes</taxon>
        <taxon>Mucorales</taxon>
        <taxon>Cunninghamellaceae</taxon>
        <taxon>Absidia</taxon>
    </lineage>
</organism>
<evidence type="ECO:0000313" key="4">
    <source>
        <dbReference type="Proteomes" id="UP000193560"/>
    </source>
</evidence>
<accession>A0A1X2IGR3</accession>
<feature type="region of interest" description="Disordered" evidence="1">
    <location>
        <begin position="245"/>
        <end position="375"/>
    </location>
</feature>
<sequence>MGRCGSLRSVFLYAIVPGRVGGSCVSCSMATTSPAKKNYLSRIATVYRMTTTWSDIVARGQMMKVPSQTPHRDGQMSQEYLKLYEIEEYADLMKIHRAESVLEMALHSNTVIFEFLSSDFENPRDVYSKLSKDLGTLTGARIIKPNIGRNTGTFMVEARFETQQIVNSAISKGIEVNEKQYKAIPSRNEDRLPKMVKVHVVGVPFEDTKELTASLKSSLALYGKVCRIMAIKQAGVFEDGYDAHQTGGGRSPKLSSSISNSNIATKSAEKVVAEDKQHTLHKEEDTPMPLADKQVDQDSEANNNEHQGTLASKHAPITIRTTMPVDSQAEMVQTEENQETFITSSKEAMEISKRHKKSSSIPKRTDKSSSISKRS</sequence>
<feature type="compositionally biased region" description="Polar residues" evidence="1">
    <location>
        <begin position="319"/>
        <end position="346"/>
    </location>
</feature>
<protein>
    <recommendedName>
        <fullName evidence="5">RRM domain-containing protein</fullName>
    </recommendedName>
</protein>
<feature type="compositionally biased region" description="Polar residues" evidence="1">
    <location>
        <begin position="300"/>
        <end position="310"/>
    </location>
</feature>
<comment type="caution">
    <text evidence="3">The sequence shown here is derived from an EMBL/GenBank/DDBJ whole genome shotgun (WGS) entry which is preliminary data.</text>
</comment>
<feature type="compositionally biased region" description="Basic and acidic residues" evidence="1">
    <location>
        <begin position="267"/>
        <end position="285"/>
    </location>
</feature>
<evidence type="ECO:0000313" key="3">
    <source>
        <dbReference type="EMBL" id="ORZ16223.1"/>
    </source>
</evidence>
<evidence type="ECO:0000256" key="2">
    <source>
        <dbReference type="SAM" id="SignalP"/>
    </source>
</evidence>
<keyword evidence="4" id="KW-1185">Reference proteome</keyword>
<gene>
    <name evidence="3" type="ORF">BCR42DRAFT_392195</name>
</gene>
<evidence type="ECO:0000256" key="1">
    <source>
        <dbReference type="SAM" id="MobiDB-lite"/>
    </source>
</evidence>
<name>A0A1X2IGR3_9FUNG</name>
<proteinExistence type="predicted"/>